<organism evidence="1 2">
    <name type="scientific">Brachionus plicatilis</name>
    <name type="common">Marine rotifer</name>
    <name type="synonym">Brachionus muelleri</name>
    <dbReference type="NCBI Taxonomy" id="10195"/>
    <lineage>
        <taxon>Eukaryota</taxon>
        <taxon>Metazoa</taxon>
        <taxon>Spiralia</taxon>
        <taxon>Gnathifera</taxon>
        <taxon>Rotifera</taxon>
        <taxon>Eurotatoria</taxon>
        <taxon>Monogononta</taxon>
        <taxon>Pseudotrocha</taxon>
        <taxon>Ploima</taxon>
        <taxon>Brachionidae</taxon>
        <taxon>Brachionus</taxon>
    </lineage>
</organism>
<reference evidence="1 2" key="1">
    <citation type="journal article" date="2018" name="Sci. Rep.">
        <title>Genomic signatures of local adaptation to the degree of environmental predictability in rotifers.</title>
        <authorList>
            <person name="Franch-Gras L."/>
            <person name="Hahn C."/>
            <person name="Garcia-Roger E.M."/>
            <person name="Carmona M.J."/>
            <person name="Serra M."/>
            <person name="Gomez A."/>
        </authorList>
    </citation>
    <scope>NUCLEOTIDE SEQUENCE [LARGE SCALE GENOMIC DNA]</scope>
    <source>
        <strain evidence="1">HYR1</strain>
    </source>
</reference>
<protein>
    <submittedName>
        <fullName evidence="1">Uncharacterized protein</fullName>
    </submittedName>
</protein>
<dbReference type="EMBL" id="REGN01003194">
    <property type="protein sequence ID" value="RNA23943.1"/>
    <property type="molecule type" value="Genomic_DNA"/>
</dbReference>
<proteinExistence type="predicted"/>
<evidence type="ECO:0000313" key="2">
    <source>
        <dbReference type="Proteomes" id="UP000276133"/>
    </source>
</evidence>
<dbReference type="AlphaFoldDB" id="A0A3M7RK35"/>
<dbReference type="Proteomes" id="UP000276133">
    <property type="component" value="Unassembled WGS sequence"/>
</dbReference>
<accession>A0A3M7RK35</accession>
<gene>
    <name evidence="1" type="ORF">BpHYR1_042889</name>
</gene>
<name>A0A3M7RK35_BRAPC</name>
<keyword evidence="2" id="KW-1185">Reference proteome</keyword>
<comment type="caution">
    <text evidence="1">The sequence shown here is derived from an EMBL/GenBank/DDBJ whole genome shotgun (WGS) entry which is preliminary data.</text>
</comment>
<evidence type="ECO:0000313" key="1">
    <source>
        <dbReference type="EMBL" id="RNA23943.1"/>
    </source>
</evidence>
<sequence length="88" mass="10602">MRHRHSNVCREGILTHAPFLPQNECDMTRSHGTFYNVFDYLNQKKTKYLIIIYFLDRVRFETGLCVSFLQQFYNNYLFLSEPNNKSDI</sequence>